<evidence type="ECO:0000313" key="2">
    <source>
        <dbReference type="Proteomes" id="UP000652761"/>
    </source>
</evidence>
<evidence type="ECO:0000313" key="1">
    <source>
        <dbReference type="EMBL" id="MQL72373.1"/>
    </source>
</evidence>
<gene>
    <name evidence="1" type="ORF">Taro_004718</name>
</gene>
<proteinExistence type="predicted"/>
<reference evidence="1" key="1">
    <citation type="submission" date="2017-07" db="EMBL/GenBank/DDBJ databases">
        <title>Taro Niue Genome Assembly and Annotation.</title>
        <authorList>
            <person name="Atibalentja N."/>
            <person name="Keating K."/>
            <person name="Fields C.J."/>
        </authorList>
    </citation>
    <scope>NUCLEOTIDE SEQUENCE</scope>
    <source>
        <strain evidence="1">Niue_2</strain>
        <tissue evidence="1">Leaf</tissue>
    </source>
</reference>
<protein>
    <submittedName>
        <fullName evidence="1">Uncharacterized protein</fullName>
    </submittedName>
</protein>
<name>A0A843TSF2_COLES</name>
<dbReference type="EMBL" id="NMUH01000128">
    <property type="protein sequence ID" value="MQL72373.1"/>
    <property type="molecule type" value="Genomic_DNA"/>
</dbReference>
<sequence length="83" mass="9576">MDIIWPNNDRKLENAWKFERVLELSGVVGRSSWWLGSRRSYTPSRSSSPFCLLRPAQTIILKSTKGDYEVQEEEQVEDGNASE</sequence>
<dbReference type="Proteomes" id="UP000652761">
    <property type="component" value="Unassembled WGS sequence"/>
</dbReference>
<organism evidence="1 2">
    <name type="scientific">Colocasia esculenta</name>
    <name type="common">Wild taro</name>
    <name type="synonym">Arum esculentum</name>
    <dbReference type="NCBI Taxonomy" id="4460"/>
    <lineage>
        <taxon>Eukaryota</taxon>
        <taxon>Viridiplantae</taxon>
        <taxon>Streptophyta</taxon>
        <taxon>Embryophyta</taxon>
        <taxon>Tracheophyta</taxon>
        <taxon>Spermatophyta</taxon>
        <taxon>Magnoliopsida</taxon>
        <taxon>Liliopsida</taxon>
        <taxon>Araceae</taxon>
        <taxon>Aroideae</taxon>
        <taxon>Colocasieae</taxon>
        <taxon>Colocasia</taxon>
    </lineage>
</organism>
<dbReference type="AlphaFoldDB" id="A0A843TSF2"/>
<comment type="caution">
    <text evidence="1">The sequence shown here is derived from an EMBL/GenBank/DDBJ whole genome shotgun (WGS) entry which is preliminary data.</text>
</comment>
<keyword evidence="2" id="KW-1185">Reference proteome</keyword>
<accession>A0A843TSF2</accession>